<dbReference type="PANTHER" id="PTHR13989">
    <property type="entry name" value="REPLICATION PROTEIN A-RELATED"/>
    <property type="match status" value="1"/>
</dbReference>
<evidence type="ECO:0000259" key="6">
    <source>
        <dbReference type="Pfam" id="PF08784"/>
    </source>
</evidence>
<keyword evidence="8" id="KW-1185">Reference proteome</keyword>
<dbReference type="SUPFAM" id="SSF50249">
    <property type="entry name" value="Nucleic acid-binding proteins"/>
    <property type="match status" value="1"/>
</dbReference>
<feature type="compositionally biased region" description="Polar residues" evidence="5">
    <location>
        <begin position="171"/>
        <end position="184"/>
    </location>
</feature>
<dbReference type="PANTHER" id="PTHR13989:SF16">
    <property type="entry name" value="REPLICATION PROTEIN A2"/>
    <property type="match status" value="1"/>
</dbReference>
<comment type="similarity">
    <text evidence="2">Belongs to the replication factor A protein 2 family.</text>
</comment>
<dbReference type="GO" id="GO:0003697">
    <property type="term" value="F:single-stranded DNA binding"/>
    <property type="evidence" value="ECO:0007669"/>
    <property type="project" value="TreeGrafter"/>
</dbReference>
<protein>
    <submittedName>
        <fullName evidence="7">Nucleic acid-binding protein</fullName>
    </submittedName>
</protein>
<evidence type="ECO:0000256" key="5">
    <source>
        <dbReference type="SAM" id="MobiDB-lite"/>
    </source>
</evidence>
<evidence type="ECO:0000256" key="1">
    <source>
        <dbReference type="ARBA" id="ARBA00004123"/>
    </source>
</evidence>
<evidence type="ECO:0000256" key="3">
    <source>
        <dbReference type="ARBA" id="ARBA00023125"/>
    </source>
</evidence>
<dbReference type="GO" id="GO:0006289">
    <property type="term" value="P:nucleotide-excision repair"/>
    <property type="evidence" value="ECO:0007669"/>
    <property type="project" value="TreeGrafter"/>
</dbReference>
<dbReference type="GO" id="GO:0000724">
    <property type="term" value="P:double-strand break repair via homologous recombination"/>
    <property type="evidence" value="ECO:0007669"/>
    <property type="project" value="TreeGrafter"/>
</dbReference>
<evidence type="ECO:0000313" key="7">
    <source>
        <dbReference type="EMBL" id="KZT09514.1"/>
    </source>
</evidence>
<dbReference type="InParanoid" id="A0A165FWS5"/>
<accession>A0A165FWS5</accession>
<dbReference type="InterPro" id="IPR036388">
    <property type="entry name" value="WH-like_DNA-bd_sf"/>
</dbReference>
<dbReference type="GO" id="GO:0005662">
    <property type="term" value="C:DNA replication factor A complex"/>
    <property type="evidence" value="ECO:0007669"/>
    <property type="project" value="TreeGrafter"/>
</dbReference>
<reference evidence="7 8" key="1">
    <citation type="journal article" date="2016" name="Mol. Biol. Evol.">
        <title>Comparative Genomics of Early-Diverging Mushroom-Forming Fungi Provides Insights into the Origins of Lignocellulose Decay Capabilities.</title>
        <authorList>
            <person name="Nagy L.G."/>
            <person name="Riley R."/>
            <person name="Tritt A."/>
            <person name="Adam C."/>
            <person name="Daum C."/>
            <person name="Floudas D."/>
            <person name="Sun H."/>
            <person name="Yadav J.S."/>
            <person name="Pangilinan J."/>
            <person name="Larsson K.H."/>
            <person name="Matsuura K."/>
            <person name="Barry K."/>
            <person name="Labutti K."/>
            <person name="Kuo R."/>
            <person name="Ohm R.A."/>
            <person name="Bhattacharya S.S."/>
            <person name="Shirouzu T."/>
            <person name="Yoshinaga Y."/>
            <person name="Martin F.M."/>
            <person name="Grigoriev I.V."/>
            <person name="Hibbett D.S."/>
        </authorList>
    </citation>
    <scope>NUCLEOTIDE SEQUENCE [LARGE SCALE GENOMIC DNA]</scope>
    <source>
        <strain evidence="7 8">93-53</strain>
    </source>
</reference>
<dbReference type="InterPro" id="IPR014892">
    <property type="entry name" value="RPA_C"/>
</dbReference>
<feature type="region of interest" description="Disordered" evidence="5">
    <location>
        <begin position="160"/>
        <end position="185"/>
    </location>
</feature>
<dbReference type="GO" id="GO:0035861">
    <property type="term" value="C:site of double-strand break"/>
    <property type="evidence" value="ECO:0007669"/>
    <property type="project" value="TreeGrafter"/>
</dbReference>
<evidence type="ECO:0000256" key="4">
    <source>
        <dbReference type="ARBA" id="ARBA00023242"/>
    </source>
</evidence>
<name>A0A165FWS5_9APHY</name>
<dbReference type="OrthoDB" id="25571at2759"/>
<keyword evidence="4" id="KW-0539">Nucleus</keyword>
<dbReference type="STRING" id="1314785.A0A165FWS5"/>
<dbReference type="SUPFAM" id="SSF46785">
    <property type="entry name" value="Winged helix' DNA-binding domain"/>
    <property type="match status" value="1"/>
</dbReference>
<dbReference type="InterPro" id="IPR012340">
    <property type="entry name" value="NA-bd_OB-fold"/>
</dbReference>
<dbReference type="Proteomes" id="UP000076871">
    <property type="component" value="Unassembled WGS sequence"/>
</dbReference>
<dbReference type="FunCoup" id="A0A165FWS5">
    <property type="interactions" value="522"/>
</dbReference>
<dbReference type="CDD" id="cd04478">
    <property type="entry name" value="RPA2_DBD_D"/>
    <property type="match status" value="1"/>
</dbReference>
<proteinExistence type="inferred from homology"/>
<organism evidence="7 8">
    <name type="scientific">Laetiporus sulphureus 93-53</name>
    <dbReference type="NCBI Taxonomy" id="1314785"/>
    <lineage>
        <taxon>Eukaryota</taxon>
        <taxon>Fungi</taxon>
        <taxon>Dikarya</taxon>
        <taxon>Basidiomycota</taxon>
        <taxon>Agaricomycotina</taxon>
        <taxon>Agaricomycetes</taxon>
        <taxon>Polyporales</taxon>
        <taxon>Laetiporus</taxon>
    </lineage>
</organism>
<dbReference type="InterPro" id="IPR036390">
    <property type="entry name" value="WH_DNA-bd_sf"/>
</dbReference>
<dbReference type="InterPro" id="IPR040260">
    <property type="entry name" value="RFA2-like"/>
</dbReference>
<dbReference type="RefSeq" id="XP_040767254.1">
    <property type="nucleotide sequence ID" value="XM_040902729.1"/>
</dbReference>
<dbReference type="Gene3D" id="2.40.50.140">
    <property type="entry name" value="Nucleic acid-binding proteins"/>
    <property type="match status" value="1"/>
</dbReference>
<dbReference type="GO" id="GO:0006260">
    <property type="term" value="P:DNA replication"/>
    <property type="evidence" value="ECO:0007669"/>
    <property type="project" value="TreeGrafter"/>
</dbReference>
<feature type="domain" description="Replication protein A C-terminal" evidence="6">
    <location>
        <begin position="164"/>
        <end position="263"/>
    </location>
</feature>
<evidence type="ECO:0000256" key="2">
    <source>
        <dbReference type="ARBA" id="ARBA00007815"/>
    </source>
</evidence>
<dbReference type="Gene3D" id="1.10.10.10">
    <property type="entry name" value="Winged helix-like DNA-binding domain superfamily/Winged helix DNA-binding domain"/>
    <property type="match status" value="1"/>
</dbReference>
<dbReference type="GeneID" id="63819760"/>
<dbReference type="EMBL" id="KV427611">
    <property type="protein sequence ID" value="KZT09514.1"/>
    <property type="molecule type" value="Genomic_DNA"/>
</dbReference>
<evidence type="ECO:0000313" key="8">
    <source>
        <dbReference type="Proteomes" id="UP000076871"/>
    </source>
</evidence>
<sequence>MSQYNEYGNNNPYYQNGGAGGGGGYLAGSSPFGGTGGSPGGPFKPHSEAEWMIDNHEIGQVSVVGHVVSINSQTTNCVYWLDDGTERIEARHWVDSTSEDDTERWGGITEAMYIHVMGSLKSFGNKRYINANHIRKVTAVHEILSHVSSAMVVTLTLERGPPPRPSEAGSIHTTNGGVTNQHAGSSAYVPQAQGGLSREEYARLSPVQRKIVEFMVVQPPKEEGINVGAIARALSDDVKDAAIISEALDKLMDEGFVYTTIDESHFSLANV</sequence>
<dbReference type="AlphaFoldDB" id="A0A165FWS5"/>
<gene>
    <name evidence="7" type="ORF">LAESUDRAFT_508424</name>
</gene>
<keyword evidence="3" id="KW-0238">DNA-binding</keyword>
<dbReference type="GO" id="GO:0000781">
    <property type="term" value="C:chromosome, telomeric region"/>
    <property type="evidence" value="ECO:0007669"/>
    <property type="project" value="TreeGrafter"/>
</dbReference>
<comment type="subcellular location">
    <subcellularLocation>
        <location evidence="1">Nucleus</location>
    </subcellularLocation>
</comment>
<dbReference type="Pfam" id="PF08784">
    <property type="entry name" value="RPA_C"/>
    <property type="match status" value="1"/>
</dbReference>